<protein>
    <submittedName>
        <fullName evidence="1">Uncharacterized protein</fullName>
    </submittedName>
</protein>
<dbReference type="RefSeq" id="WP_149752523.1">
    <property type="nucleotide sequence ID" value="NZ_VRLW01000001.1"/>
</dbReference>
<keyword evidence="2" id="KW-1185">Reference proteome</keyword>
<name>A0A5B1CEM5_9BACT</name>
<evidence type="ECO:0000313" key="2">
    <source>
        <dbReference type="Proteomes" id="UP000322699"/>
    </source>
</evidence>
<evidence type="ECO:0000313" key="1">
    <source>
        <dbReference type="EMBL" id="KAA1257794.1"/>
    </source>
</evidence>
<proteinExistence type="predicted"/>
<comment type="caution">
    <text evidence="1">The sequence shown here is derived from an EMBL/GenBank/DDBJ whole genome shotgun (WGS) entry which is preliminary data.</text>
</comment>
<gene>
    <name evidence="1" type="ORF">LF1_02840</name>
</gene>
<dbReference type="AlphaFoldDB" id="A0A5B1CEM5"/>
<accession>A0A5B1CEM5</accession>
<dbReference type="EMBL" id="VRLW01000001">
    <property type="protein sequence ID" value="KAA1257794.1"/>
    <property type="molecule type" value="Genomic_DNA"/>
</dbReference>
<organism evidence="1 2">
    <name type="scientific">Rubripirellula obstinata</name>
    <dbReference type="NCBI Taxonomy" id="406547"/>
    <lineage>
        <taxon>Bacteria</taxon>
        <taxon>Pseudomonadati</taxon>
        <taxon>Planctomycetota</taxon>
        <taxon>Planctomycetia</taxon>
        <taxon>Pirellulales</taxon>
        <taxon>Pirellulaceae</taxon>
        <taxon>Rubripirellula</taxon>
    </lineage>
</organism>
<dbReference type="Proteomes" id="UP000322699">
    <property type="component" value="Unassembled WGS sequence"/>
</dbReference>
<sequence length="265" mass="28892">MTSIVDGRSFREGITRIADSVSVNVWIDRHVDPSRVIDSGQLGPTAYMALKKLASDHGCVVMPIRSVVLVGRKDWVDFMATALGKASRGKPVDISWPMLTTPDQALAIVAKADPATIEVVDSTMEHDLWPAVDWKEIESSVAARLILFQMVKRNGLPAETLTKAAKRRIALDRKLVKASETIEKTDPLESKFSLTTKTRAADVLRQLCAAAGRPCVISADANAACQRVVSISEKDVTLRSLIEIVAQQAGVKVTWEDGRTVVSMK</sequence>
<reference evidence="1 2" key="1">
    <citation type="submission" date="2019-08" db="EMBL/GenBank/DDBJ databases">
        <title>Deep-cultivation of Planctomycetes and their phenomic and genomic characterization uncovers novel biology.</title>
        <authorList>
            <person name="Wiegand S."/>
            <person name="Jogler M."/>
            <person name="Boedeker C."/>
            <person name="Pinto D."/>
            <person name="Vollmers J."/>
            <person name="Rivas-Marin E."/>
            <person name="Kohn T."/>
            <person name="Peeters S.H."/>
            <person name="Heuer A."/>
            <person name="Rast P."/>
            <person name="Oberbeckmann S."/>
            <person name="Bunk B."/>
            <person name="Jeske O."/>
            <person name="Meyerdierks A."/>
            <person name="Storesund J.E."/>
            <person name="Kallscheuer N."/>
            <person name="Luecker S."/>
            <person name="Lage O.M."/>
            <person name="Pohl T."/>
            <person name="Merkel B.J."/>
            <person name="Hornburger P."/>
            <person name="Mueller R.-W."/>
            <person name="Bruemmer F."/>
            <person name="Labrenz M."/>
            <person name="Spormann A.M."/>
            <person name="Op Den Camp H."/>
            <person name="Overmann J."/>
            <person name="Amann R."/>
            <person name="Jetten M.S.M."/>
            <person name="Mascher T."/>
            <person name="Medema M.H."/>
            <person name="Devos D.P."/>
            <person name="Kaster A.-K."/>
            <person name="Ovreas L."/>
            <person name="Rohde M."/>
            <person name="Galperin M.Y."/>
            <person name="Jogler C."/>
        </authorList>
    </citation>
    <scope>NUCLEOTIDE SEQUENCE [LARGE SCALE GENOMIC DNA]</scope>
    <source>
        <strain evidence="1 2">LF1</strain>
    </source>
</reference>